<dbReference type="OrthoDB" id="1922291at2759"/>
<sequence length="259" mass="29484">MLFDEGMEKSESIKVEFSKTNSRKMFSLSLSLHKERLKRKDCRVDFDKVMTKVIAVGFFHSFWLSNGDHFCRVNHLKNYYTVPEFDLRLTILLIKRKVFSSEINSSLSEANMMMGMQKKLRRLPPIFSKFLELPVRSDADVLVQENSDSFRCTIVTDDLGEDVRAQTIKIYPGVTKIVIRGSNVLEFSLDELEFDLWRYRLPSSTRPELARAVYVDGELVVTVPKGLNSDSLDGGNHGGVWGGGNGDFWGGMGRLVLVQ</sequence>
<dbReference type="AlphaFoldDB" id="A0A834Z020"/>
<gene>
    <name evidence="1" type="ORF">HHK36_020595</name>
</gene>
<evidence type="ECO:0000313" key="1">
    <source>
        <dbReference type="EMBL" id="KAF8394387.1"/>
    </source>
</evidence>
<dbReference type="Proteomes" id="UP000655225">
    <property type="component" value="Unassembled WGS sequence"/>
</dbReference>
<reference evidence="1 2" key="1">
    <citation type="submission" date="2020-04" db="EMBL/GenBank/DDBJ databases">
        <title>Plant Genome Project.</title>
        <authorList>
            <person name="Zhang R.-G."/>
        </authorList>
    </citation>
    <scope>NUCLEOTIDE SEQUENCE [LARGE SCALE GENOMIC DNA]</scope>
    <source>
        <strain evidence="1">YNK0</strain>
        <tissue evidence="1">Leaf</tissue>
    </source>
</reference>
<evidence type="ECO:0008006" key="3">
    <source>
        <dbReference type="Google" id="ProtNLM"/>
    </source>
</evidence>
<evidence type="ECO:0000313" key="2">
    <source>
        <dbReference type="Proteomes" id="UP000655225"/>
    </source>
</evidence>
<keyword evidence="2" id="KW-1185">Reference proteome</keyword>
<dbReference type="PANTHER" id="PTHR33879">
    <property type="entry name" value="17.6 KDA CLASS II HEAT SHOCK PROTEIN-RELATED"/>
    <property type="match status" value="1"/>
</dbReference>
<name>A0A834Z020_TETSI</name>
<comment type="caution">
    <text evidence="1">The sequence shown here is derived from an EMBL/GenBank/DDBJ whole genome shotgun (WGS) entry which is preliminary data.</text>
</comment>
<accession>A0A834Z020</accession>
<organism evidence="1 2">
    <name type="scientific">Tetracentron sinense</name>
    <name type="common">Spur-leaf</name>
    <dbReference type="NCBI Taxonomy" id="13715"/>
    <lineage>
        <taxon>Eukaryota</taxon>
        <taxon>Viridiplantae</taxon>
        <taxon>Streptophyta</taxon>
        <taxon>Embryophyta</taxon>
        <taxon>Tracheophyta</taxon>
        <taxon>Spermatophyta</taxon>
        <taxon>Magnoliopsida</taxon>
        <taxon>Trochodendrales</taxon>
        <taxon>Trochodendraceae</taxon>
        <taxon>Tetracentron</taxon>
    </lineage>
</organism>
<dbReference type="EMBL" id="JABCRI010000014">
    <property type="protein sequence ID" value="KAF8394387.1"/>
    <property type="molecule type" value="Genomic_DNA"/>
</dbReference>
<dbReference type="CDD" id="cd00298">
    <property type="entry name" value="ACD_sHsps_p23-like"/>
    <property type="match status" value="1"/>
</dbReference>
<protein>
    <recommendedName>
        <fullName evidence="3">SHSP domain-containing protein</fullName>
    </recommendedName>
</protein>
<proteinExistence type="predicted"/>
<dbReference type="PANTHER" id="PTHR33879:SF3">
    <property type="entry name" value="17.6 KDA CLASS II HEAT SHOCK PROTEIN-RELATED"/>
    <property type="match status" value="1"/>
</dbReference>